<feature type="chain" id="PRO_5010827144" evidence="1">
    <location>
        <begin position="22"/>
        <end position="214"/>
    </location>
</feature>
<evidence type="ECO:0000313" key="3">
    <source>
        <dbReference type="EMBL" id="ACE75109.1"/>
    </source>
</evidence>
<organism evidence="2">
    <name type="scientific">Glyptapanteles flavicoxis</name>
    <dbReference type="NCBI Taxonomy" id="463051"/>
    <lineage>
        <taxon>Eukaryota</taxon>
        <taxon>Metazoa</taxon>
        <taxon>Ecdysozoa</taxon>
        <taxon>Arthropoda</taxon>
        <taxon>Hexapoda</taxon>
        <taxon>Insecta</taxon>
        <taxon>Pterygota</taxon>
        <taxon>Neoptera</taxon>
        <taxon>Endopterygota</taxon>
        <taxon>Hymenoptera</taxon>
        <taxon>Apocrita</taxon>
        <taxon>Ichneumonoidea</taxon>
        <taxon>Braconidae</taxon>
        <taxon>Microgastrinae</taxon>
        <taxon>Glyptapanteles</taxon>
    </lineage>
</organism>
<evidence type="ECO:0000313" key="2">
    <source>
        <dbReference type="EMBL" id="ACE75107.1"/>
    </source>
</evidence>
<feature type="signal peptide" evidence="1">
    <location>
        <begin position="1"/>
        <end position="21"/>
    </location>
</feature>
<name>B7S883_9HYME</name>
<protein>
    <submittedName>
        <fullName evidence="2">Uncharacterized protein</fullName>
    </submittedName>
</protein>
<gene>
    <name evidence="2" type="ORF">GFP_L7_0490</name>
    <name evidence="3" type="ORF">GFP_L7_0510</name>
</gene>
<accession>B7S883</accession>
<proteinExistence type="predicted"/>
<evidence type="ECO:0000256" key="1">
    <source>
        <dbReference type="SAM" id="SignalP"/>
    </source>
</evidence>
<dbReference type="EMBL" id="EF710644">
    <property type="protein sequence ID" value="ACE75109.1"/>
    <property type="molecule type" value="Genomic_DNA"/>
</dbReference>
<keyword evidence="1" id="KW-0732">Signal</keyword>
<reference evidence="2" key="1">
    <citation type="submission" date="2007-06" db="EMBL/GenBank/DDBJ databases">
        <title>Bracovirus Evolution: Comparative Genomics of Multiple Viral and Proviral Genomes.</title>
        <authorList>
            <person name="Desjardins C.A."/>
            <person name="Gundersen-Rindal D.E."/>
            <person name="Hostetler J.B."/>
            <person name="Tallon L.J."/>
            <person name="Utterback T.R."/>
            <person name="Fuester R.W."/>
            <person name="Schatz M.C."/>
            <person name="Pedroni M.J."/>
            <person name="Fadrosh D.W."/>
            <person name="Haas B.J."/>
            <person name="Toms B.S."/>
            <person name="Chen D."/>
            <person name="Nene V."/>
        </authorList>
    </citation>
    <scope>NUCLEOTIDE SEQUENCE</scope>
</reference>
<sequence>MFNISLLVLFVVILDIQWAQASPKRMSIVISTTNEQNGNDVNIGRGSEDVNSTAGSEFVFGSVTDQKDGKNVISERVQKTQILMPERSDLNWVPRYFVETIRGPSGHVDLMNPETRRVVQRKLEIWTGLCEILKRKISQLLVEGKNSQATINDICDIISAEIKLQVLTNHIRDFNAVMPLSRSKPDNFDGDLKSIELKIDKILKRWMVIDESQD</sequence>
<dbReference type="EMBL" id="EF710644">
    <property type="protein sequence ID" value="ACE75107.1"/>
    <property type="molecule type" value="Genomic_DNA"/>
</dbReference>
<dbReference type="AlphaFoldDB" id="B7S883"/>